<proteinExistence type="predicted"/>
<dbReference type="Gene3D" id="1.20.5.110">
    <property type="match status" value="1"/>
</dbReference>
<feature type="transmembrane region" description="Helical" evidence="1">
    <location>
        <begin position="278"/>
        <end position="300"/>
    </location>
</feature>
<evidence type="ECO:0000313" key="3">
    <source>
        <dbReference type="EMBL" id="SVP92721.1"/>
    </source>
</evidence>
<evidence type="ECO:0000259" key="2">
    <source>
        <dbReference type="PROSITE" id="PS50192"/>
    </source>
</evidence>
<protein>
    <submittedName>
        <fullName evidence="4">Syntaxin, putative</fullName>
    </submittedName>
</protein>
<gene>
    <name evidence="4" type="ORF">TAT_000251900</name>
    <name evidence="3" type="ORF">TAV_000251900</name>
</gene>
<keyword evidence="1" id="KW-0812">Transmembrane</keyword>
<accession>A0A3B0NEH2</accession>
<dbReference type="GO" id="GO:0016192">
    <property type="term" value="P:vesicle-mediated transport"/>
    <property type="evidence" value="ECO:0007669"/>
    <property type="project" value="InterPro"/>
</dbReference>
<name>A0A3B0NEH2_THEAN</name>
<evidence type="ECO:0000313" key="4">
    <source>
        <dbReference type="EMBL" id="SVP93526.1"/>
    </source>
</evidence>
<dbReference type="SUPFAM" id="SSF58038">
    <property type="entry name" value="SNARE fusion complex"/>
    <property type="match status" value="1"/>
</dbReference>
<sequence length="305" mass="35408">MRRGDLKDSKYVFSFNLNVQVVVLKIPQLTILEMYLNKLKVPSFESGSNVKYEKLVSNNIKHIKADILYIQHNVGDLSNKFYSNKLLETLRNKLENVNSLISVTKGYLVEWELQIQQSPNLQYNENNYQKLYNQFQREITHINNLSDMINSGSSSCSTAIDSNSSRTYTNDVYDEFIYDNNSTGDILINEELIPLFNLNDKELLLSDSIVNIRNNNIKQIKNQILQTYDIFNDISSIISVQEEGLSKVEDNVSKSKNNSVNILSELKQSNKKNNKRRYVLWLIVLSSLLSYCVYFIYTYLMPLML</sequence>
<dbReference type="SUPFAM" id="SSF47661">
    <property type="entry name" value="t-snare proteins"/>
    <property type="match status" value="1"/>
</dbReference>
<reference evidence="4" key="1">
    <citation type="submission" date="2018-07" db="EMBL/GenBank/DDBJ databases">
        <authorList>
            <person name="Quirk P.G."/>
            <person name="Krulwich T.A."/>
        </authorList>
    </citation>
    <scope>NUCLEOTIDE SEQUENCE</scope>
    <source>
        <strain evidence="4">Anand</strain>
    </source>
</reference>
<dbReference type="AlphaFoldDB" id="A0A3B0NEH2"/>
<feature type="domain" description="T-SNARE coiled-coil homology" evidence="2">
    <location>
        <begin position="207"/>
        <end position="269"/>
    </location>
</feature>
<keyword evidence="1" id="KW-0472">Membrane</keyword>
<evidence type="ECO:0000256" key="1">
    <source>
        <dbReference type="SAM" id="Phobius"/>
    </source>
</evidence>
<organism evidence="4">
    <name type="scientific">Theileria annulata</name>
    <dbReference type="NCBI Taxonomy" id="5874"/>
    <lineage>
        <taxon>Eukaryota</taxon>
        <taxon>Sar</taxon>
        <taxon>Alveolata</taxon>
        <taxon>Apicomplexa</taxon>
        <taxon>Aconoidasida</taxon>
        <taxon>Piroplasmida</taxon>
        <taxon>Theileriidae</taxon>
        <taxon>Theileria</taxon>
    </lineage>
</organism>
<dbReference type="GO" id="GO:0016020">
    <property type="term" value="C:membrane"/>
    <property type="evidence" value="ECO:0007669"/>
    <property type="project" value="InterPro"/>
</dbReference>
<dbReference type="VEuPathDB" id="PiroplasmaDB:TA04245"/>
<dbReference type="InterPro" id="IPR010989">
    <property type="entry name" value="SNARE"/>
</dbReference>
<dbReference type="EMBL" id="UIVS01000003">
    <property type="protein sequence ID" value="SVP92721.1"/>
    <property type="molecule type" value="Genomic_DNA"/>
</dbReference>
<keyword evidence="1" id="KW-1133">Transmembrane helix</keyword>
<dbReference type="EMBL" id="UIVT01000003">
    <property type="protein sequence ID" value="SVP93526.1"/>
    <property type="molecule type" value="Genomic_DNA"/>
</dbReference>
<dbReference type="InterPro" id="IPR000727">
    <property type="entry name" value="T_SNARE_dom"/>
</dbReference>
<dbReference type="PROSITE" id="PS50192">
    <property type="entry name" value="T_SNARE"/>
    <property type="match status" value="1"/>
</dbReference>